<evidence type="ECO:0000313" key="2">
    <source>
        <dbReference type="EMBL" id="GEE04211.1"/>
    </source>
</evidence>
<keyword evidence="3" id="KW-1185">Reference proteome</keyword>
<dbReference type="EMBL" id="BJOV01000010">
    <property type="protein sequence ID" value="GEE04211.1"/>
    <property type="molecule type" value="Genomic_DNA"/>
</dbReference>
<evidence type="ECO:0000256" key="1">
    <source>
        <dbReference type="SAM" id="MobiDB-lite"/>
    </source>
</evidence>
<dbReference type="Proteomes" id="UP000444960">
    <property type="component" value="Unassembled WGS sequence"/>
</dbReference>
<sequence length="60" mass="6320">MDCTKPLLPEMAPSSAVKPSAARNLDNRAGRRLPAEDTAPISGNSGFVQSTLYGKPFSLS</sequence>
<gene>
    <name evidence="2" type="ORF">nbrc107696_46570</name>
</gene>
<name>A0A7I9VGH6_9ACTN</name>
<evidence type="ECO:0000313" key="3">
    <source>
        <dbReference type="Proteomes" id="UP000444960"/>
    </source>
</evidence>
<protein>
    <submittedName>
        <fullName evidence="2">Uncharacterized protein</fullName>
    </submittedName>
</protein>
<accession>A0A7I9VGH6</accession>
<feature type="compositionally biased region" description="Polar residues" evidence="1">
    <location>
        <begin position="41"/>
        <end position="52"/>
    </location>
</feature>
<proteinExistence type="predicted"/>
<reference evidence="3" key="1">
    <citation type="submission" date="2019-06" db="EMBL/GenBank/DDBJ databases">
        <title>Gordonia isolated from sludge of a wastewater treatment plant.</title>
        <authorList>
            <person name="Tamura T."/>
            <person name="Aoyama K."/>
            <person name="Kang Y."/>
            <person name="Saito S."/>
            <person name="Akiyama N."/>
            <person name="Yazawa K."/>
            <person name="Gonoi T."/>
            <person name="Mikami Y."/>
        </authorList>
    </citation>
    <scope>NUCLEOTIDE SEQUENCE [LARGE SCALE GENOMIC DNA]</scope>
    <source>
        <strain evidence="3">NBRC 107696</strain>
    </source>
</reference>
<dbReference type="AlphaFoldDB" id="A0A7I9VGH6"/>
<feature type="region of interest" description="Disordered" evidence="1">
    <location>
        <begin position="1"/>
        <end position="60"/>
    </location>
</feature>
<feature type="compositionally biased region" description="Basic and acidic residues" evidence="1">
    <location>
        <begin position="25"/>
        <end position="35"/>
    </location>
</feature>
<organism evidence="2 3">
    <name type="scientific">Gordonia spumicola</name>
    <dbReference type="NCBI Taxonomy" id="589161"/>
    <lineage>
        <taxon>Bacteria</taxon>
        <taxon>Bacillati</taxon>
        <taxon>Actinomycetota</taxon>
        <taxon>Actinomycetes</taxon>
        <taxon>Mycobacteriales</taxon>
        <taxon>Gordoniaceae</taxon>
        <taxon>Gordonia</taxon>
    </lineage>
</organism>
<dbReference type="RefSeq" id="WP_186349881.1">
    <property type="nucleotide sequence ID" value="NZ_BJOV01000010.1"/>
</dbReference>
<comment type="caution">
    <text evidence="2">The sequence shown here is derived from an EMBL/GenBank/DDBJ whole genome shotgun (WGS) entry which is preliminary data.</text>
</comment>